<evidence type="ECO:0000256" key="6">
    <source>
        <dbReference type="ARBA" id="ARBA00023004"/>
    </source>
</evidence>
<dbReference type="Pfam" id="PF01794">
    <property type="entry name" value="Ferric_reduct"/>
    <property type="match status" value="1"/>
</dbReference>
<dbReference type="KEGG" id="pcam:HNE05_02440"/>
<accession>A0A6M8FDU4</accession>
<comment type="similarity">
    <text evidence="8">Belongs to the MsrQ family.</text>
</comment>
<dbReference type="GO" id="GO:0010181">
    <property type="term" value="F:FMN binding"/>
    <property type="evidence" value="ECO:0007669"/>
    <property type="project" value="UniProtKB-UniRule"/>
</dbReference>
<keyword evidence="6 8" id="KW-0408">Iron</keyword>
<comment type="caution">
    <text evidence="8">Lacks conserved residue(s) required for the propagation of feature annotation.</text>
</comment>
<comment type="cofactor">
    <cofactor evidence="8">
        <name>FMN</name>
        <dbReference type="ChEBI" id="CHEBI:58210"/>
    </cofactor>
    <text evidence="8">Binds 1 FMN per subunit.</text>
</comment>
<evidence type="ECO:0000313" key="11">
    <source>
        <dbReference type="Proteomes" id="UP000501379"/>
    </source>
</evidence>
<evidence type="ECO:0000256" key="2">
    <source>
        <dbReference type="ARBA" id="ARBA00022448"/>
    </source>
</evidence>
<evidence type="ECO:0000313" key="10">
    <source>
        <dbReference type="EMBL" id="QKE62270.1"/>
    </source>
</evidence>
<dbReference type="GO" id="GO:0016679">
    <property type="term" value="F:oxidoreductase activity, acting on diphenols and related substances as donors"/>
    <property type="evidence" value="ECO:0007669"/>
    <property type="project" value="TreeGrafter"/>
</dbReference>
<name>A0A6M8FDU4_9GAMM</name>
<evidence type="ECO:0000256" key="7">
    <source>
        <dbReference type="ARBA" id="ARBA00023136"/>
    </source>
</evidence>
<keyword evidence="2 8" id="KW-0813">Transport</keyword>
<dbReference type="NCBIfam" id="NF003831">
    <property type="entry name" value="PRK05419.1-2"/>
    <property type="match status" value="1"/>
</dbReference>
<gene>
    <name evidence="8 10" type="primary">msrQ</name>
    <name evidence="10" type="ORF">HNE05_02440</name>
</gene>
<feature type="transmembrane region" description="Helical" evidence="8">
    <location>
        <begin position="147"/>
        <end position="164"/>
    </location>
</feature>
<keyword evidence="8" id="KW-0249">Electron transport</keyword>
<keyword evidence="4 8" id="KW-0812">Transmembrane</keyword>
<dbReference type="EMBL" id="CP053697">
    <property type="protein sequence ID" value="QKE62270.1"/>
    <property type="molecule type" value="Genomic_DNA"/>
</dbReference>
<dbReference type="GO" id="GO:0046872">
    <property type="term" value="F:metal ion binding"/>
    <property type="evidence" value="ECO:0007669"/>
    <property type="project" value="UniProtKB-KW"/>
</dbReference>
<feature type="transmembrane region" description="Helical" evidence="8">
    <location>
        <begin position="170"/>
        <end position="194"/>
    </location>
</feature>
<keyword evidence="8" id="KW-0285">Flavoprotein</keyword>
<evidence type="ECO:0000256" key="1">
    <source>
        <dbReference type="ARBA" id="ARBA00004141"/>
    </source>
</evidence>
<dbReference type="AlphaFoldDB" id="A0A6M8FDU4"/>
<feature type="transmembrane region" description="Helical" evidence="8">
    <location>
        <begin position="5"/>
        <end position="24"/>
    </location>
</feature>
<dbReference type="GO" id="GO:0005886">
    <property type="term" value="C:plasma membrane"/>
    <property type="evidence" value="ECO:0007669"/>
    <property type="project" value="UniProtKB-SubCell"/>
</dbReference>
<keyword evidence="11" id="KW-1185">Reference proteome</keyword>
<dbReference type="HAMAP" id="MF_01207">
    <property type="entry name" value="MsrQ"/>
    <property type="match status" value="1"/>
</dbReference>
<dbReference type="PANTHER" id="PTHR36964:SF1">
    <property type="entry name" value="PROTEIN-METHIONINE-SULFOXIDE REDUCTASE HEME-BINDING SUBUNIT MSRQ"/>
    <property type="match status" value="1"/>
</dbReference>
<keyword evidence="8" id="KW-0288">FMN</keyword>
<evidence type="ECO:0000256" key="4">
    <source>
        <dbReference type="ARBA" id="ARBA00022692"/>
    </source>
</evidence>
<dbReference type="GO" id="GO:0030091">
    <property type="term" value="P:protein repair"/>
    <property type="evidence" value="ECO:0007669"/>
    <property type="project" value="UniProtKB-UniRule"/>
</dbReference>
<dbReference type="InterPro" id="IPR013130">
    <property type="entry name" value="Fe3_Rdtase_TM_dom"/>
</dbReference>
<comment type="cofactor">
    <cofactor evidence="8">
        <name>heme b</name>
        <dbReference type="ChEBI" id="CHEBI:60344"/>
    </cofactor>
    <text evidence="8">Binds 1 heme b (iron(II)-protoporphyrin IX) group per subunit.</text>
</comment>
<feature type="transmembrane region" description="Helical" evidence="8">
    <location>
        <begin position="109"/>
        <end position="127"/>
    </location>
</feature>
<sequence length="213" mass="24107">MRYRIWRVVVFLLALFPPLLWLYMGLTQQLGPDPGKVLVDNLGQGALVLLLLTLSMTPLRRLSAWGGWIAVRRQLGLWCFTYVLLHVAGYLTFILGLRFDRLLDDLSERPYIIVGALAFVGLWLLALTSNHYSVRRLGARWRQLHKLVYVILVLGLLHMLWVVRSDIGEWVFYAVSGAALLMLRIPAVAAWLSARPGKVKSFRKALTAKSAGL</sequence>
<dbReference type="GO" id="GO:0009055">
    <property type="term" value="F:electron transfer activity"/>
    <property type="evidence" value="ECO:0007669"/>
    <property type="project" value="UniProtKB-UniRule"/>
</dbReference>
<dbReference type="InterPro" id="IPR022837">
    <property type="entry name" value="MsrQ-like"/>
</dbReference>
<keyword evidence="3 8" id="KW-0349">Heme</keyword>
<comment type="subcellular location">
    <subcellularLocation>
        <location evidence="8">Cell membrane</location>
        <topology evidence="8">Multi-pass membrane protein</topology>
    </subcellularLocation>
    <subcellularLocation>
        <location evidence="1">Membrane</location>
        <topology evidence="1">Multi-pass membrane protein</topology>
    </subcellularLocation>
</comment>
<feature type="domain" description="Ferric oxidoreductase" evidence="9">
    <location>
        <begin position="44"/>
        <end position="155"/>
    </location>
</feature>
<evidence type="ECO:0000256" key="3">
    <source>
        <dbReference type="ARBA" id="ARBA00022617"/>
    </source>
</evidence>
<keyword evidence="7 8" id="KW-0472">Membrane</keyword>
<feature type="transmembrane region" description="Helical" evidence="8">
    <location>
        <begin position="75"/>
        <end position="97"/>
    </location>
</feature>
<dbReference type="GO" id="GO:0020037">
    <property type="term" value="F:heme binding"/>
    <property type="evidence" value="ECO:0007669"/>
    <property type="project" value="UniProtKB-UniRule"/>
</dbReference>
<evidence type="ECO:0000256" key="8">
    <source>
        <dbReference type="HAMAP-Rule" id="MF_01207"/>
    </source>
</evidence>
<organism evidence="10 11">
    <name type="scientific">Aquipseudomonas campi</name>
    <dbReference type="NCBI Taxonomy" id="2731681"/>
    <lineage>
        <taxon>Bacteria</taxon>
        <taxon>Pseudomonadati</taxon>
        <taxon>Pseudomonadota</taxon>
        <taxon>Gammaproteobacteria</taxon>
        <taxon>Pseudomonadales</taxon>
        <taxon>Pseudomonadaceae</taxon>
        <taxon>Aquipseudomonas</taxon>
    </lineage>
</organism>
<evidence type="ECO:0000259" key="9">
    <source>
        <dbReference type="Pfam" id="PF01794"/>
    </source>
</evidence>
<keyword evidence="5 8" id="KW-1133">Transmembrane helix</keyword>
<evidence type="ECO:0000256" key="5">
    <source>
        <dbReference type="ARBA" id="ARBA00022989"/>
    </source>
</evidence>
<dbReference type="RefSeq" id="WP_173203900.1">
    <property type="nucleotide sequence ID" value="NZ_CP053697.2"/>
</dbReference>
<keyword evidence="8" id="KW-1003">Cell membrane</keyword>
<comment type="function">
    <text evidence="8">Part of the MsrPQ system that repairs oxidized periplasmic proteins containing methionine sulfoxide residues (Met-O), using respiratory chain electrons. Thus protects these proteins from oxidative-stress damage caused by reactive species of oxygen and chlorine generated by the host defense mechanisms. MsrPQ is essential for the maintenance of envelope integrity under bleach stress, rescuing a wide series of structurally unrelated periplasmic proteins from methionine oxidation. MsrQ provides electrons for reduction to the reductase catalytic subunit MsrP, using the quinone pool of the respiratory chain.</text>
</comment>
<protein>
    <recommendedName>
        <fullName evidence="8">Protein-methionine-sulfoxide reductase heme-binding subunit MsrQ</fullName>
    </recommendedName>
    <alternativeName>
        <fullName evidence="8">Flavocytochrome MsrQ</fullName>
    </alternativeName>
</protein>
<dbReference type="PANTHER" id="PTHR36964">
    <property type="entry name" value="PROTEIN-METHIONINE-SULFOXIDE REDUCTASE HEME-BINDING SUBUNIT MSRQ"/>
    <property type="match status" value="1"/>
</dbReference>
<keyword evidence="8" id="KW-0479">Metal-binding</keyword>
<comment type="subunit">
    <text evidence="8">Heterodimer of a catalytic subunit (MsrP) and a heme-binding subunit (MsrQ).</text>
</comment>
<reference evidence="10" key="1">
    <citation type="submission" date="2020-07" db="EMBL/GenBank/DDBJ databases">
        <title>Nitrate ammonifying Pseudomonas campi sp. nov. isolated from German agricultural grassland.</title>
        <authorList>
            <person name="Timsy T."/>
            <person name="Ulrich A."/>
            <person name="Spanner T."/>
            <person name="Foesel B."/>
            <person name="Kolb S."/>
            <person name="Horn M.A."/>
            <person name="Behrendt U."/>
        </authorList>
    </citation>
    <scope>NUCLEOTIDE SEQUENCE</scope>
    <source>
        <strain evidence="10">S1-A32-2</strain>
    </source>
</reference>
<dbReference type="Proteomes" id="UP000501379">
    <property type="component" value="Chromosome"/>
</dbReference>
<proteinExistence type="inferred from homology"/>